<reference evidence="1 2" key="1">
    <citation type="journal article" date="2012" name="J. Bacteriol.">
        <title>Genome Sequence of Strain IMCC14465, Isolated from the East Sea, Belonging to the PS1 Clade of Alphaproteobacteria.</title>
        <authorList>
            <person name="Yang S.J."/>
            <person name="Kang I."/>
            <person name="Cho J.C."/>
        </authorList>
    </citation>
    <scope>NUCLEOTIDE SEQUENCE [LARGE SCALE GENOMIC DNA]</scope>
    <source>
        <strain evidence="1 2">IMCC14465</strain>
    </source>
</reference>
<keyword evidence="2" id="KW-1185">Reference proteome</keyword>
<evidence type="ECO:0000313" key="1">
    <source>
        <dbReference type="EMBL" id="EJW21548.1"/>
    </source>
</evidence>
<dbReference type="EMBL" id="ALYF01000003">
    <property type="protein sequence ID" value="EJW21548.1"/>
    <property type="molecule type" value="Genomic_DNA"/>
</dbReference>
<dbReference type="Proteomes" id="UP000004836">
    <property type="component" value="Unassembled WGS sequence"/>
</dbReference>
<comment type="caution">
    <text evidence="1">The sequence shown here is derived from an EMBL/GenBank/DDBJ whole genome shotgun (WGS) entry which is preliminary data.</text>
</comment>
<proteinExistence type="predicted"/>
<protein>
    <submittedName>
        <fullName evidence="1">Uncharacterized protein</fullName>
    </submittedName>
</protein>
<accession>J9DHJ3</accession>
<sequence>MRTNFTASQKNAKKQFDGGKCQEVDKNSEYLQYLNHFMACWKFAPSKYGQAFWSFIALRAGTLFAY</sequence>
<dbReference type="AlphaFoldDB" id="J9DHJ3"/>
<name>J9DHJ3_9PROT</name>
<evidence type="ECO:0000313" key="2">
    <source>
        <dbReference type="Proteomes" id="UP000004836"/>
    </source>
</evidence>
<organism evidence="1 2">
    <name type="scientific">alpha proteobacterium IMCC14465</name>
    <dbReference type="NCBI Taxonomy" id="1220535"/>
    <lineage>
        <taxon>Bacteria</taxon>
        <taxon>Pseudomonadati</taxon>
        <taxon>Pseudomonadota</taxon>
        <taxon>Alphaproteobacteria</taxon>
        <taxon>PS1 clade</taxon>
    </lineage>
</organism>
<dbReference type="STRING" id="1220535.IMCC14465_13440"/>
<gene>
    <name evidence="1" type="ORF">IMCC14465_13440</name>
</gene>